<reference evidence="6 7" key="1">
    <citation type="submission" date="2020-04" db="EMBL/GenBank/DDBJ databases">
        <title>Rhizobium sp. S-51 isolated from soil.</title>
        <authorList>
            <person name="Dahal R.H."/>
        </authorList>
    </citation>
    <scope>NUCLEOTIDE SEQUENCE [LARGE SCALE GENOMIC DNA]</scope>
    <source>
        <strain evidence="6 7">S-51</strain>
    </source>
</reference>
<proteinExistence type="inferred from homology"/>
<dbReference type="GO" id="GO:0030246">
    <property type="term" value="F:carbohydrate binding"/>
    <property type="evidence" value="ECO:0007669"/>
    <property type="project" value="UniProtKB-ARBA"/>
</dbReference>
<evidence type="ECO:0000313" key="7">
    <source>
        <dbReference type="Proteomes" id="UP000541470"/>
    </source>
</evidence>
<dbReference type="RefSeq" id="WP_169595298.1">
    <property type="nucleotide sequence ID" value="NZ_JABBGK010000008.1"/>
</dbReference>
<comment type="similarity">
    <text evidence="2">Belongs to the bacterial solute-binding protein 2 family.</text>
</comment>
<keyword evidence="7" id="KW-1185">Reference proteome</keyword>
<evidence type="ECO:0000313" key="6">
    <source>
        <dbReference type="EMBL" id="NML76726.1"/>
    </source>
</evidence>
<evidence type="ECO:0000256" key="4">
    <source>
        <dbReference type="SAM" id="SignalP"/>
    </source>
</evidence>
<evidence type="ECO:0000256" key="1">
    <source>
        <dbReference type="ARBA" id="ARBA00004196"/>
    </source>
</evidence>
<evidence type="ECO:0000256" key="2">
    <source>
        <dbReference type="ARBA" id="ARBA00007639"/>
    </source>
</evidence>
<dbReference type="GO" id="GO:0030313">
    <property type="term" value="C:cell envelope"/>
    <property type="evidence" value="ECO:0007669"/>
    <property type="project" value="UniProtKB-SubCell"/>
</dbReference>
<gene>
    <name evidence="6" type="primary">torT</name>
    <name evidence="6" type="ORF">HHL25_21535</name>
</gene>
<dbReference type="NCBIfam" id="NF008185">
    <property type="entry name" value="PRK10936.1"/>
    <property type="match status" value="1"/>
</dbReference>
<evidence type="ECO:0000259" key="5">
    <source>
        <dbReference type="Pfam" id="PF13407"/>
    </source>
</evidence>
<dbReference type="AlphaFoldDB" id="A0A7Y0FY83"/>
<dbReference type="Gene3D" id="3.40.50.2300">
    <property type="match status" value="2"/>
</dbReference>
<dbReference type="PANTHER" id="PTHR46847">
    <property type="entry name" value="D-ALLOSE-BINDING PERIPLASMIC PROTEIN-RELATED"/>
    <property type="match status" value="1"/>
</dbReference>
<feature type="signal peptide" evidence="4">
    <location>
        <begin position="1"/>
        <end position="24"/>
    </location>
</feature>
<dbReference type="Proteomes" id="UP000541470">
    <property type="component" value="Unassembled WGS sequence"/>
</dbReference>
<protein>
    <submittedName>
        <fullName evidence="6">TMAO reductase system periplasmic protein TorT</fullName>
    </submittedName>
</protein>
<feature type="domain" description="Periplasmic binding protein" evidence="5">
    <location>
        <begin position="63"/>
        <end position="320"/>
    </location>
</feature>
<sequence>MKHKIATTLASSMLALAVASPVLAADAWYPYPAQAIEPAFAADGKSVDVDYSPLEKAEKPWNICVSFPHMKDAYWLGVDYGVAEQAKDLGVKLNLVEAGGYTELNKQISQIEDCVAGGAQAVVIGAISFDGLNNLVSEIKKKNIPVIDVINGMSSPDLTAKSLVSFYTMGFETGAYLAKKHPAGSEEVKVGWFPGPAGAGWVEAANKGFLEAIKGSAVKALEPKYGDTGKEAQLKLVEDVLQAEPDVRYVAGTAVTAEAAQGLIRERGLKGKVDLLAFYMTPGVYEGIKRGFILAAPADSMVVQGRIAVDQAVRALEGKELVKHVGPKIFVVDPSNVESVPQTNILPPDGFKPVFSVN</sequence>
<comment type="caution">
    <text evidence="6">The sequence shown here is derived from an EMBL/GenBank/DDBJ whole genome shotgun (WGS) entry which is preliminary data.</text>
</comment>
<organism evidence="6 7">
    <name type="scientific">Rhizobium terricola</name>
    <dbReference type="NCBI Taxonomy" id="2728849"/>
    <lineage>
        <taxon>Bacteria</taxon>
        <taxon>Pseudomonadati</taxon>
        <taxon>Pseudomonadota</taxon>
        <taxon>Alphaproteobacteria</taxon>
        <taxon>Hyphomicrobiales</taxon>
        <taxon>Rhizobiaceae</taxon>
        <taxon>Rhizobium/Agrobacterium group</taxon>
        <taxon>Rhizobium</taxon>
    </lineage>
</organism>
<dbReference type="EMBL" id="JABBGK010000008">
    <property type="protein sequence ID" value="NML76726.1"/>
    <property type="molecule type" value="Genomic_DNA"/>
</dbReference>
<dbReference type="Pfam" id="PF13407">
    <property type="entry name" value="Peripla_BP_4"/>
    <property type="match status" value="1"/>
</dbReference>
<dbReference type="InterPro" id="IPR025997">
    <property type="entry name" value="SBP_2_dom"/>
</dbReference>
<dbReference type="InterPro" id="IPR028082">
    <property type="entry name" value="Peripla_BP_I"/>
</dbReference>
<dbReference type="PANTHER" id="PTHR46847:SF1">
    <property type="entry name" value="D-ALLOSE-BINDING PERIPLASMIC PROTEIN-RELATED"/>
    <property type="match status" value="1"/>
</dbReference>
<accession>A0A7Y0FY83</accession>
<name>A0A7Y0FY83_9HYPH</name>
<dbReference type="CDD" id="cd06306">
    <property type="entry name" value="PBP1_TorT-like"/>
    <property type="match status" value="1"/>
</dbReference>
<feature type="chain" id="PRO_5030980250" evidence="4">
    <location>
        <begin position="25"/>
        <end position="358"/>
    </location>
</feature>
<comment type="subcellular location">
    <subcellularLocation>
        <location evidence="1">Cell envelope</location>
    </subcellularLocation>
</comment>
<evidence type="ECO:0000256" key="3">
    <source>
        <dbReference type="ARBA" id="ARBA00022729"/>
    </source>
</evidence>
<keyword evidence="3 4" id="KW-0732">Signal</keyword>
<dbReference type="SUPFAM" id="SSF53822">
    <property type="entry name" value="Periplasmic binding protein-like I"/>
    <property type="match status" value="1"/>
</dbReference>